<dbReference type="Proteomes" id="UP001497444">
    <property type="component" value="Chromosome 1"/>
</dbReference>
<evidence type="ECO:0000256" key="5">
    <source>
        <dbReference type="PROSITE-ProRule" id="PRU01371"/>
    </source>
</evidence>
<keyword evidence="3 5" id="KW-0863">Zinc-finger</keyword>
<sequence>MSLNVKIRIHPEGEASRTPSPKGSRPRMLMCYLCGQEFGSKSLPIHIPQCKKKWMAEEEKKPPNQRRPMPLPPEKEVPIKTGGIQAIDDFNQGASAAFMASLEQCPHCKRKFVPKAFKHHQNACTAQNPAKPAGTGLIANSLSNCLVPGAIAGSKHGFAKERPPTVRRKFEQSRPVMSQKIMAAHAKMVAAESSGSNQWDEIRVPGGPILKGGQSSRTEGFCDECGKKFDRPESKFCAQCGTKRQGL</sequence>
<dbReference type="PROSITE" id="PS52027">
    <property type="entry name" value="ZF_C2HC_C3H"/>
    <property type="match status" value="2"/>
</dbReference>
<dbReference type="EMBL" id="OZ020096">
    <property type="protein sequence ID" value="CAK9255936.1"/>
    <property type="molecule type" value="Genomic_DNA"/>
</dbReference>
<protein>
    <recommendedName>
        <fullName evidence="7">C2HC/C3H-type domain-containing protein</fullName>
    </recommendedName>
</protein>
<evidence type="ECO:0000259" key="7">
    <source>
        <dbReference type="PROSITE" id="PS52027"/>
    </source>
</evidence>
<reference evidence="8 9" key="1">
    <citation type="submission" date="2024-02" db="EMBL/GenBank/DDBJ databases">
        <authorList>
            <consortium name="ELIXIR-Norway"/>
            <consortium name="Elixir Norway"/>
        </authorList>
    </citation>
    <scope>NUCLEOTIDE SEQUENCE [LARGE SCALE GENOMIC DNA]</scope>
</reference>
<evidence type="ECO:0000256" key="6">
    <source>
        <dbReference type="SAM" id="MobiDB-lite"/>
    </source>
</evidence>
<keyword evidence="4" id="KW-0862">Zinc</keyword>
<accession>A0ABP0VNC8</accession>
<keyword evidence="1" id="KW-0479">Metal-binding</keyword>
<evidence type="ECO:0000313" key="8">
    <source>
        <dbReference type="EMBL" id="CAK9255936.1"/>
    </source>
</evidence>
<dbReference type="InterPro" id="IPR049899">
    <property type="entry name" value="Znf_C2HC_C3H"/>
</dbReference>
<dbReference type="Pfam" id="PF13913">
    <property type="entry name" value="zf-C2HC_2"/>
    <property type="match status" value="2"/>
</dbReference>
<dbReference type="PANTHER" id="PTHR13555">
    <property type="entry name" value="C2H2 ZINC FINGER CGI-62-RELATED"/>
    <property type="match status" value="1"/>
</dbReference>
<keyword evidence="9" id="KW-1185">Reference proteome</keyword>
<dbReference type="InterPro" id="IPR026319">
    <property type="entry name" value="ZC2HC1A/B-like"/>
</dbReference>
<name>A0ABP0VNC8_9BRYO</name>
<gene>
    <name evidence="8" type="ORF">CSSPJE1EN1_LOCUS1414</name>
</gene>
<evidence type="ECO:0000256" key="3">
    <source>
        <dbReference type="ARBA" id="ARBA00022771"/>
    </source>
</evidence>
<evidence type="ECO:0000256" key="4">
    <source>
        <dbReference type="ARBA" id="ARBA00022833"/>
    </source>
</evidence>
<feature type="region of interest" description="Disordered" evidence="6">
    <location>
        <begin position="1"/>
        <end position="25"/>
    </location>
</feature>
<keyword evidence="2" id="KW-0677">Repeat</keyword>
<dbReference type="Gene3D" id="3.30.160.60">
    <property type="entry name" value="Classic Zinc Finger"/>
    <property type="match status" value="1"/>
</dbReference>
<proteinExistence type="predicted"/>
<organism evidence="8 9">
    <name type="scientific">Sphagnum jensenii</name>
    <dbReference type="NCBI Taxonomy" id="128206"/>
    <lineage>
        <taxon>Eukaryota</taxon>
        <taxon>Viridiplantae</taxon>
        <taxon>Streptophyta</taxon>
        <taxon>Embryophyta</taxon>
        <taxon>Bryophyta</taxon>
        <taxon>Sphagnophytina</taxon>
        <taxon>Sphagnopsida</taxon>
        <taxon>Sphagnales</taxon>
        <taxon>Sphagnaceae</taxon>
        <taxon>Sphagnum</taxon>
    </lineage>
</organism>
<evidence type="ECO:0000313" key="9">
    <source>
        <dbReference type="Proteomes" id="UP001497444"/>
    </source>
</evidence>
<dbReference type="PANTHER" id="PTHR13555:SF68">
    <property type="entry name" value="ZINC FINGER PROTEIN 474"/>
    <property type="match status" value="1"/>
</dbReference>
<evidence type="ECO:0000256" key="1">
    <source>
        <dbReference type="ARBA" id="ARBA00022723"/>
    </source>
</evidence>
<evidence type="ECO:0000256" key="2">
    <source>
        <dbReference type="ARBA" id="ARBA00022737"/>
    </source>
</evidence>
<feature type="domain" description="C2HC/C3H-type" evidence="7">
    <location>
        <begin position="101"/>
        <end position="130"/>
    </location>
</feature>
<feature type="domain" description="C2HC/C3H-type" evidence="7">
    <location>
        <begin position="27"/>
        <end position="56"/>
    </location>
</feature>